<evidence type="ECO:0000256" key="7">
    <source>
        <dbReference type="ARBA" id="ARBA00023136"/>
    </source>
</evidence>
<keyword evidence="3 10" id="KW-0328">Glycosyltransferase</keyword>
<dbReference type="RefSeq" id="WP_005005713.1">
    <property type="nucleotide sequence ID" value="NZ_HG422173.1"/>
</dbReference>
<comment type="subcellular location">
    <subcellularLocation>
        <location evidence="10">Cell membrane</location>
        <topology evidence="10">Peripheral membrane protein</topology>
        <orientation evidence="10">Cytoplasmic side</orientation>
    </subcellularLocation>
</comment>
<keyword evidence="7 10" id="KW-0472">Membrane</keyword>
<dbReference type="GO" id="GO:0009252">
    <property type="term" value="P:peptidoglycan biosynthetic process"/>
    <property type="evidence" value="ECO:0007669"/>
    <property type="project" value="UniProtKB-UniRule"/>
</dbReference>
<feature type="binding site" evidence="10">
    <location>
        <position position="248"/>
    </location>
    <ligand>
        <name>UDP-N-acetyl-alpha-D-glucosamine</name>
        <dbReference type="ChEBI" id="CHEBI:57705"/>
    </ligand>
</feature>
<dbReference type="Pfam" id="PF04101">
    <property type="entry name" value="Glyco_tran_28_C"/>
    <property type="match status" value="1"/>
</dbReference>
<comment type="function">
    <text evidence="10">Cell wall formation. Catalyzes the transfer of a GlcNAc subunit on undecaprenyl-pyrophosphoryl-MurNAc-pentapeptide (lipid intermediate I) to form undecaprenyl-pyrophosphoryl-MurNAc-(pentapeptide)GlcNAc (lipid intermediate II).</text>
</comment>
<dbReference type="PANTHER" id="PTHR21015:SF22">
    <property type="entry name" value="GLYCOSYLTRANSFERASE"/>
    <property type="match status" value="1"/>
</dbReference>
<dbReference type="UniPathway" id="UPA00219"/>
<gene>
    <name evidence="10 14" type="primary">murG</name>
    <name evidence="14" type="ORF">NITGR_1030003</name>
</gene>
<dbReference type="EMBL" id="CAQJ01000006">
    <property type="protein sequence ID" value="CCQ89379.1"/>
    <property type="molecule type" value="Genomic_DNA"/>
</dbReference>
<evidence type="ECO:0000256" key="11">
    <source>
        <dbReference type="SAM" id="Phobius"/>
    </source>
</evidence>
<evidence type="ECO:0000256" key="10">
    <source>
        <dbReference type="HAMAP-Rule" id="MF_00033"/>
    </source>
</evidence>
<dbReference type="Gene3D" id="3.40.50.2000">
    <property type="entry name" value="Glycogen Phosphorylase B"/>
    <property type="match status" value="2"/>
</dbReference>
<dbReference type="OrthoDB" id="9808936at2"/>
<evidence type="ECO:0000256" key="5">
    <source>
        <dbReference type="ARBA" id="ARBA00022960"/>
    </source>
</evidence>
<dbReference type="HAMAP" id="MF_00033">
    <property type="entry name" value="MurG"/>
    <property type="match status" value="1"/>
</dbReference>
<evidence type="ECO:0000259" key="13">
    <source>
        <dbReference type="Pfam" id="PF04101"/>
    </source>
</evidence>
<evidence type="ECO:0000256" key="2">
    <source>
        <dbReference type="ARBA" id="ARBA00022618"/>
    </source>
</evidence>
<feature type="binding site" evidence="10">
    <location>
        <position position="293"/>
    </location>
    <ligand>
        <name>UDP-N-acetyl-alpha-D-glucosamine</name>
        <dbReference type="ChEBI" id="CHEBI:57705"/>
    </ligand>
</feature>
<dbReference type="GO" id="GO:0050511">
    <property type="term" value="F:undecaprenyldiphospho-muramoylpentapeptide beta-N-acetylglucosaminyltransferase activity"/>
    <property type="evidence" value="ECO:0007669"/>
    <property type="project" value="UniProtKB-UniRule"/>
</dbReference>
<keyword evidence="11" id="KW-0812">Transmembrane</keyword>
<dbReference type="GO" id="GO:0051301">
    <property type="term" value="P:cell division"/>
    <property type="evidence" value="ECO:0007669"/>
    <property type="project" value="UniProtKB-KW"/>
</dbReference>
<dbReference type="SUPFAM" id="SSF53756">
    <property type="entry name" value="UDP-Glycosyltransferase/glycogen phosphorylase"/>
    <property type="match status" value="1"/>
</dbReference>
<feature type="binding site" evidence="10">
    <location>
        <position position="193"/>
    </location>
    <ligand>
        <name>UDP-N-acetyl-alpha-D-glucosamine</name>
        <dbReference type="ChEBI" id="CHEBI:57705"/>
    </ligand>
</feature>
<dbReference type="GO" id="GO:0051991">
    <property type="term" value="F:UDP-N-acetyl-D-glucosamine:N-acetylmuramoyl-L-alanyl-D-glutamyl-meso-2,6-diaminopimelyl-D-alanyl-D-alanine-diphosphoundecaprenol 4-beta-N-acetylglucosaminlytransferase activity"/>
    <property type="evidence" value="ECO:0007669"/>
    <property type="project" value="RHEA"/>
</dbReference>
<evidence type="ECO:0000256" key="8">
    <source>
        <dbReference type="ARBA" id="ARBA00023306"/>
    </source>
</evidence>
<dbReference type="CDD" id="cd03785">
    <property type="entry name" value="GT28_MurG"/>
    <property type="match status" value="1"/>
</dbReference>
<feature type="binding site" evidence="10">
    <location>
        <begin position="12"/>
        <end position="14"/>
    </location>
    <ligand>
        <name>UDP-N-acetyl-alpha-D-glucosamine</name>
        <dbReference type="ChEBI" id="CHEBI:57705"/>
    </ligand>
</feature>
<dbReference type="InterPro" id="IPR004276">
    <property type="entry name" value="GlycoTrans_28_N"/>
</dbReference>
<feature type="domain" description="Glycosyl transferase family 28 C-terminal" evidence="13">
    <location>
        <begin position="187"/>
        <end position="351"/>
    </location>
</feature>
<dbReference type="InterPro" id="IPR006009">
    <property type="entry name" value="GlcNAc_MurG"/>
</dbReference>
<dbReference type="GO" id="GO:0005975">
    <property type="term" value="P:carbohydrate metabolic process"/>
    <property type="evidence" value="ECO:0007669"/>
    <property type="project" value="InterPro"/>
</dbReference>
<dbReference type="PANTHER" id="PTHR21015">
    <property type="entry name" value="UDP-N-ACETYLGLUCOSAMINE--N-ACETYLMURAMYL-(PENTAPEPTIDE) PYROPHOSPHORYL-UNDECAPRENOL N-ACETYLGLUCOSAMINE TRANSFERASE 1"/>
    <property type="match status" value="1"/>
</dbReference>
<keyword evidence="6 10" id="KW-0573">Peptidoglycan synthesis</keyword>
<feature type="binding site" evidence="10">
    <location>
        <position position="126"/>
    </location>
    <ligand>
        <name>UDP-N-acetyl-alpha-D-glucosamine</name>
        <dbReference type="ChEBI" id="CHEBI:57705"/>
    </ligand>
</feature>
<keyword evidence="15" id="KW-1185">Reference proteome</keyword>
<sequence length="364" mass="39879">MANYVVIAGGGTGGHLYPGIALARALKAMDENIEITFVGTKRGLEARVLPREGLPLKTILSGGLLGKKGLGRWTSWCKLPVGLAQSMCFLIRKRPNLVVGVGGYVSGPVAVAAWMLRIPILVHEQNTVPGVTNRLIGKIASKVAVSFEQSRDYFPANKVVETGNMIREEFCKEEEPVAWKPGQPFHLLILGGSQGAQSINAAMLEALEHLENVKDDIRIVHQTGEKDEALVRQRYEQAGFTARAEAFIYDMEEQYRQASLVICRAGATTLAEVTATGKVSVLVPFPFAAHNHQEHNARVLEAADAAEVILDRNINGHKLAQSILDAMQNPDRLEERAKNSYRLGRRDATNRVRDLCRQLMGAAI</sequence>
<dbReference type="InParanoid" id="M1YG03"/>
<dbReference type="GO" id="GO:0005886">
    <property type="term" value="C:plasma membrane"/>
    <property type="evidence" value="ECO:0007669"/>
    <property type="project" value="UniProtKB-SubCell"/>
</dbReference>
<keyword evidence="5 10" id="KW-0133">Cell shape</keyword>
<protein>
    <recommendedName>
        <fullName evidence="10">UDP-N-acetylglucosamine--N-acetylmuramyl-(pentapeptide) pyrophosphoryl-undecaprenol N-acetylglucosamine transferase</fullName>
        <ecNumber evidence="10">2.4.1.227</ecNumber>
    </recommendedName>
    <alternativeName>
        <fullName evidence="10">Undecaprenyl-PP-MurNAc-pentapeptide-UDPGlcNAc GlcNAc transferase</fullName>
    </alternativeName>
</protein>
<keyword evidence="8 10" id="KW-0131">Cell cycle</keyword>
<dbReference type="GO" id="GO:0071555">
    <property type="term" value="P:cell wall organization"/>
    <property type="evidence" value="ECO:0007669"/>
    <property type="project" value="UniProtKB-KW"/>
</dbReference>
<keyword evidence="11" id="KW-1133">Transmembrane helix</keyword>
<comment type="pathway">
    <text evidence="10">Cell wall biogenesis; peptidoglycan biosynthesis.</text>
</comment>
<feature type="transmembrane region" description="Helical" evidence="11">
    <location>
        <begin position="97"/>
        <end position="116"/>
    </location>
</feature>
<comment type="catalytic activity">
    <reaction evidence="10">
        <text>di-trans,octa-cis-undecaprenyl diphospho-N-acetyl-alpha-D-muramoyl-L-alanyl-D-glutamyl-meso-2,6-diaminopimeloyl-D-alanyl-D-alanine + UDP-N-acetyl-alpha-D-glucosamine = di-trans,octa-cis-undecaprenyl diphospho-[N-acetyl-alpha-D-glucosaminyl-(1-&gt;4)]-N-acetyl-alpha-D-muramoyl-L-alanyl-D-glutamyl-meso-2,6-diaminopimeloyl-D-alanyl-D-alanine + UDP + H(+)</text>
        <dbReference type="Rhea" id="RHEA:31227"/>
        <dbReference type="ChEBI" id="CHEBI:15378"/>
        <dbReference type="ChEBI" id="CHEBI:57705"/>
        <dbReference type="ChEBI" id="CHEBI:58223"/>
        <dbReference type="ChEBI" id="CHEBI:61387"/>
        <dbReference type="ChEBI" id="CHEBI:61388"/>
        <dbReference type="EC" id="2.4.1.227"/>
    </reaction>
</comment>
<dbReference type="GO" id="GO:0008360">
    <property type="term" value="P:regulation of cell shape"/>
    <property type="evidence" value="ECO:0007669"/>
    <property type="project" value="UniProtKB-KW"/>
</dbReference>
<evidence type="ECO:0000256" key="4">
    <source>
        <dbReference type="ARBA" id="ARBA00022679"/>
    </source>
</evidence>
<dbReference type="Proteomes" id="UP000011704">
    <property type="component" value="Unassembled WGS sequence"/>
</dbReference>
<keyword evidence="4 10" id="KW-0808">Transferase</keyword>
<name>M1YG03_NITG3</name>
<evidence type="ECO:0000256" key="1">
    <source>
        <dbReference type="ARBA" id="ARBA00022475"/>
    </source>
</evidence>
<evidence type="ECO:0000313" key="14">
    <source>
        <dbReference type="EMBL" id="CCQ89379.1"/>
    </source>
</evidence>
<keyword evidence="9 10" id="KW-0961">Cell wall biogenesis/degradation</keyword>
<dbReference type="InterPro" id="IPR007235">
    <property type="entry name" value="Glyco_trans_28_C"/>
</dbReference>
<feature type="binding site" evidence="10">
    <location>
        <position position="167"/>
    </location>
    <ligand>
        <name>UDP-N-acetyl-alpha-D-glucosamine</name>
        <dbReference type="ChEBI" id="CHEBI:57705"/>
    </ligand>
</feature>
<comment type="caution">
    <text evidence="14">The sequence shown here is derived from an EMBL/GenBank/DDBJ whole genome shotgun (WGS) entry which is preliminary data.</text>
</comment>
<dbReference type="Pfam" id="PF03033">
    <property type="entry name" value="Glyco_transf_28"/>
    <property type="match status" value="1"/>
</dbReference>
<proteinExistence type="inferred from homology"/>
<dbReference type="FunCoup" id="M1YG03">
    <property type="interactions" value="275"/>
</dbReference>
<feature type="domain" description="Glycosyltransferase family 28 N-terminal" evidence="12">
    <location>
        <begin position="5"/>
        <end position="144"/>
    </location>
</feature>
<keyword evidence="2 10" id="KW-0132">Cell division</keyword>
<reference evidence="14 15" key="1">
    <citation type="journal article" date="2013" name="Front. Microbiol.">
        <title>The genome of Nitrospina gracilis illuminates the metabolism and evolution of the major marine nitrite oxidizer.</title>
        <authorList>
            <person name="Luecker S."/>
            <person name="Nowka B."/>
            <person name="Rattei T."/>
            <person name="Spieck E."/>
            <person name="and Daims H."/>
        </authorList>
    </citation>
    <scope>NUCLEOTIDE SEQUENCE [LARGE SCALE GENOMIC DNA]</scope>
    <source>
        <strain evidence="14 15">3/211</strain>
    </source>
</reference>
<comment type="similarity">
    <text evidence="10">Belongs to the glycosyltransferase 28 family. MurG subfamily.</text>
</comment>
<evidence type="ECO:0000256" key="3">
    <source>
        <dbReference type="ARBA" id="ARBA00022676"/>
    </source>
</evidence>
<dbReference type="EC" id="2.4.1.227" evidence="10"/>
<evidence type="ECO:0000256" key="6">
    <source>
        <dbReference type="ARBA" id="ARBA00022984"/>
    </source>
</evidence>
<dbReference type="AlphaFoldDB" id="M1YG03"/>
<evidence type="ECO:0000313" key="15">
    <source>
        <dbReference type="Proteomes" id="UP000011704"/>
    </source>
</evidence>
<dbReference type="HOGENOM" id="CLU_037404_2_1_0"/>
<comment type="caution">
    <text evidence="10">Lacks conserved residue(s) required for the propagation of feature annotation.</text>
</comment>
<dbReference type="STRING" id="1266370.NITGR_1030003"/>
<evidence type="ECO:0000259" key="12">
    <source>
        <dbReference type="Pfam" id="PF03033"/>
    </source>
</evidence>
<evidence type="ECO:0000256" key="9">
    <source>
        <dbReference type="ARBA" id="ARBA00023316"/>
    </source>
</evidence>
<dbReference type="NCBIfam" id="TIGR01133">
    <property type="entry name" value="murG"/>
    <property type="match status" value="1"/>
</dbReference>
<accession>M1YG03</accession>
<organism evidence="14 15">
    <name type="scientific">Nitrospina gracilis (strain 3/211)</name>
    <dbReference type="NCBI Taxonomy" id="1266370"/>
    <lineage>
        <taxon>Bacteria</taxon>
        <taxon>Pseudomonadati</taxon>
        <taxon>Nitrospinota/Tectimicrobiota group</taxon>
        <taxon>Nitrospinota</taxon>
        <taxon>Nitrospinia</taxon>
        <taxon>Nitrospinales</taxon>
        <taxon>Nitrospinaceae</taxon>
        <taxon>Nitrospina</taxon>
    </lineage>
</organism>
<keyword evidence="1 10" id="KW-1003">Cell membrane</keyword>